<dbReference type="SMART" id="SM00382">
    <property type="entry name" value="AAA"/>
    <property type="match status" value="1"/>
</dbReference>
<name>A0AA48L446_9TREE</name>
<dbReference type="GeneID" id="85495472"/>
<keyword evidence="2" id="KW-0067">ATP-binding</keyword>
<dbReference type="InterPro" id="IPR027417">
    <property type="entry name" value="P-loop_NTPase"/>
</dbReference>
<evidence type="ECO:0000259" key="4">
    <source>
        <dbReference type="PROSITE" id="PS50893"/>
    </source>
</evidence>
<evidence type="ECO:0000256" key="3">
    <source>
        <dbReference type="SAM" id="MobiDB-lite"/>
    </source>
</evidence>
<protein>
    <recommendedName>
        <fullName evidence="4">ABC transporter domain-containing protein</fullName>
    </recommendedName>
</protein>
<feature type="compositionally biased region" description="Basic and acidic residues" evidence="3">
    <location>
        <begin position="437"/>
        <end position="453"/>
    </location>
</feature>
<dbReference type="SUPFAM" id="SSF52540">
    <property type="entry name" value="P-loop containing nucleoside triphosphate hydrolases"/>
    <property type="match status" value="1"/>
</dbReference>
<dbReference type="InterPro" id="IPR039421">
    <property type="entry name" value="Type_1_exporter"/>
</dbReference>
<dbReference type="EMBL" id="AP028215">
    <property type="protein sequence ID" value="BEI91602.1"/>
    <property type="molecule type" value="Genomic_DNA"/>
</dbReference>
<feature type="compositionally biased region" description="Basic and acidic residues" evidence="3">
    <location>
        <begin position="257"/>
        <end position="300"/>
    </location>
</feature>
<sequence>MFSRLYLVAILLFTGKGTPVLASFCILLVRYFVTRSSTATNRSLKQRIERRDIDKERQALFDIAGSSVYRQESNLFQIGRHLGPTWEALSEKAKALSVPIPLNWRDGLAMTLNSLLTMGPTIMKLAIVVKPSVGMRLSSIKITDDATDWISISFNGSGKTTLLRLLLGLMGMEGTAGVLQINGLPVDQYKASTLFNRMSCCFQEHAKFPESLRFNLGVGDIDRFDNDDALVSAAKTGGIEYLQEELGGLDRQLNPTDVRDMDGKDRNEGKENKGEDESGKTAEVNKEDETKETNEKEDDKKKKKKKKEDLRKRSAASLSRGQWQRIAIGRAFLKTEINGGVDLCVYDEPTASLDPVAEHDLMERISSLSRAARRRITTIFVSHRLASVRRADQIAFMEKGRIVELGTHAELLALKGKYYQFWELQSKAYQDDSGSADGHEPATEKPTGDKRLADAGFVKPSEV</sequence>
<dbReference type="GO" id="GO:0015421">
    <property type="term" value="F:ABC-type oligopeptide transporter activity"/>
    <property type="evidence" value="ECO:0007669"/>
    <property type="project" value="TreeGrafter"/>
</dbReference>
<feature type="region of interest" description="Disordered" evidence="3">
    <location>
        <begin position="250"/>
        <end position="316"/>
    </location>
</feature>
<gene>
    <name evidence="5" type="ORF">CcaverHIS019_0404220</name>
</gene>
<feature type="domain" description="ABC transporter" evidence="4">
    <location>
        <begin position="122"/>
        <end position="424"/>
    </location>
</feature>
<dbReference type="PROSITE" id="PS50893">
    <property type="entry name" value="ABC_TRANSPORTER_2"/>
    <property type="match status" value="1"/>
</dbReference>
<evidence type="ECO:0000256" key="2">
    <source>
        <dbReference type="ARBA" id="ARBA00022840"/>
    </source>
</evidence>
<accession>A0AA48L446</accession>
<proteinExistence type="predicted"/>
<dbReference type="InterPro" id="IPR003439">
    <property type="entry name" value="ABC_transporter-like_ATP-bd"/>
</dbReference>
<dbReference type="Pfam" id="PF00005">
    <property type="entry name" value="ABC_tran"/>
    <property type="match status" value="1"/>
</dbReference>
<evidence type="ECO:0000313" key="6">
    <source>
        <dbReference type="Proteomes" id="UP001233271"/>
    </source>
</evidence>
<evidence type="ECO:0000313" key="5">
    <source>
        <dbReference type="EMBL" id="BEI91602.1"/>
    </source>
</evidence>
<dbReference type="PANTHER" id="PTHR43394">
    <property type="entry name" value="ATP-DEPENDENT PERMEASE MDL1, MITOCHONDRIAL"/>
    <property type="match status" value="1"/>
</dbReference>
<organism evidence="5 6">
    <name type="scientific">Cutaneotrichosporon cavernicola</name>
    <dbReference type="NCBI Taxonomy" id="279322"/>
    <lineage>
        <taxon>Eukaryota</taxon>
        <taxon>Fungi</taxon>
        <taxon>Dikarya</taxon>
        <taxon>Basidiomycota</taxon>
        <taxon>Agaricomycotina</taxon>
        <taxon>Tremellomycetes</taxon>
        <taxon>Trichosporonales</taxon>
        <taxon>Trichosporonaceae</taxon>
        <taxon>Cutaneotrichosporon</taxon>
    </lineage>
</organism>
<keyword evidence="1" id="KW-0547">Nucleotide-binding</keyword>
<dbReference type="Proteomes" id="UP001233271">
    <property type="component" value="Chromosome 4"/>
</dbReference>
<dbReference type="RefSeq" id="XP_060456867.1">
    <property type="nucleotide sequence ID" value="XM_060600255.1"/>
</dbReference>
<feature type="region of interest" description="Disordered" evidence="3">
    <location>
        <begin position="430"/>
        <end position="463"/>
    </location>
</feature>
<reference evidence="5" key="1">
    <citation type="journal article" date="2023" name="BMC Genomics">
        <title>Chromosome-level genome assemblies of Cutaneotrichosporon spp. (Trichosporonales, Basidiomycota) reveal imbalanced evolution between nucleotide sequences and chromosome synteny.</title>
        <authorList>
            <person name="Kobayashi Y."/>
            <person name="Kayamori A."/>
            <person name="Aoki K."/>
            <person name="Shiwa Y."/>
            <person name="Matsutani M."/>
            <person name="Fujita N."/>
            <person name="Sugita T."/>
            <person name="Iwasaki W."/>
            <person name="Tanaka N."/>
            <person name="Takashima M."/>
        </authorList>
    </citation>
    <scope>NUCLEOTIDE SEQUENCE</scope>
    <source>
        <strain evidence="5">HIS019</strain>
    </source>
</reference>
<dbReference type="GO" id="GO:0016887">
    <property type="term" value="F:ATP hydrolysis activity"/>
    <property type="evidence" value="ECO:0007669"/>
    <property type="project" value="InterPro"/>
</dbReference>
<keyword evidence="6" id="KW-1185">Reference proteome</keyword>
<dbReference type="AlphaFoldDB" id="A0AA48L446"/>
<evidence type="ECO:0000256" key="1">
    <source>
        <dbReference type="ARBA" id="ARBA00022741"/>
    </source>
</evidence>
<dbReference type="InterPro" id="IPR003593">
    <property type="entry name" value="AAA+_ATPase"/>
</dbReference>
<dbReference type="KEGG" id="ccac:CcaHIS019_0404220"/>
<dbReference type="GO" id="GO:0005524">
    <property type="term" value="F:ATP binding"/>
    <property type="evidence" value="ECO:0007669"/>
    <property type="project" value="UniProtKB-KW"/>
</dbReference>
<dbReference type="Gene3D" id="3.40.50.300">
    <property type="entry name" value="P-loop containing nucleotide triphosphate hydrolases"/>
    <property type="match status" value="1"/>
</dbReference>
<dbReference type="PANTHER" id="PTHR43394:SF1">
    <property type="entry name" value="ATP-BINDING CASSETTE SUB-FAMILY B MEMBER 10, MITOCHONDRIAL"/>
    <property type="match status" value="1"/>
</dbReference>